<protein>
    <submittedName>
        <fullName evidence="3">TIGR03086 family metal-binding protein</fullName>
    </submittedName>
</protein>
<dbReference type="Proteomes" id="UP000829992">
    <property type="component" value="Chromosome"/>
</dbReference>
<evidence type="ECO:0000259" key="2">
    <source>
        <dbReference type="Pfam" id="PF11716"/>
    </source>
</evidence>
<evidence type="ECO:0000313" key="4">
    <source>
        <dbReference type="Proteomes" id="UP000829992"/>
    </source>
</evidence>
<dbReference type="RefSeq" id="WP_249588518.1">
    <property type="nucleotide sequence ID" value="NZ_BAAAQL010000064.1"/>
</dbReference>
<organism evidence="3 4">
    <name type="scientific">Streptomyces durmitorensis</name>
    <dbReference type="NCBI Taxonomy" id="319947"/>
    <lineage>
        <taxon>Bacteria</taxon>
        <taxon>Bacillati</taxon>
        <taxon>Actinomycetota</taxon>
        <taxon>Actinomycetes</taxon>
        <taxon>Kitasatosporales</taxon>
        <taxon>Streptomycetaceae</taxon>
        <taxon>Streptomyces</taxon>
    </lineage>
</organism>
<dbReference type="Pfam" id="PF11716">
    <property type="entry name" value="MDMPI_N"/>
    <property type="match status" value="1"/>
</dbReference>
<dbReference type="NCBIfam" id="TIGR03086">
    <property type="entry name" value="TIGR03086 family metal-binding protein"/>
    <property type="match status" value="1"/>
</dbReference>
<dbReference type="InterPro" id="IPR024344">
    <property type="entry name" value="MDMPI_metal-binding"/>
</dbReference>
<dbReference type="NCBIfam" id="TIGR03083">
    <property type="entry name" value="maleylpyruvate isomerase family mycothiol-dependent enzyme"/>
    <property type="match status" value="1"/>
</dbReference>
<dbReference type="Gene3D" id="1.20.120.450">
    <property type="entry name" value="dinb family like domain"/>
    <property type="match status" value="1"/>
</dbReference>
<sequence>MTENSIGDLLKVAADHAVPVVRAIPEDRLTAPTPCADYDVKALVNHLHQVVVQFQALAAKQDSEFGETPDFVAEGPDWRDRFADEAGKLVAAWSAPGADEGTTGAMGMPATTVGSMALLDLTVHAWDLSRATGQEFEAAPESSGVVAALRESVAGLAPTARKMGVFGEPVAVPEGAGELERLLAETGRDPHWTPRTPQTPQTPQTPSVP</sequence>
<feature type="domain" description="Mycothiol-dependent maleylpyruvate isomerase metal-binding" evidence="2">
    <location>
        <begin position="20"/>
        <end position="128"/>
    </location>
</feature>
<feature type="compositionally biased region" description="Low complexity" evidence="1">
    <location>
        <begin position="193"/>
        <end position="209"/>
    </location>
</feature>
<name>A0ABY4PVV9_9ACTN</name>
<dbReference type="SUPFAM" id="SSF109854">
    <property type="entry name" value="DinB/YfiT-like putative metalloenzymes"/>
    <property type="match status" value="1"/>
</dbReference>
<dbReference type="InterPro" id="IPR017520">
    <property type="entry name" value="CHP03086"/>
</dbReference>
<keyword evidence="4" id="KW-1185">Reference proteome</keyword>
<accession>A0ABY4PVV9</accession>
<proteinExistence type="predicted"/>
<dbReference type="InterPro" id="IPR034660">
    <property type="entry name" value="DinB/YfiT-like"/>
</dbReference>
<feature type="region of interest" description="Disordered" evidence="1">
    <location>
        <begin position="185"/>
        <end position="209"/>
    </location>
</feature>
<dbReference type="EMBL" id="CP097289">
    <property type="protein sequence ID" value="UQT57099.1"/>
    <property type="molecule type" value="Genomic_DNA"/>
</dbReference>
<dbReference type="InterPro" id="IPR017517">
    <property type="entry name" value="Maleyloyr_isom"/>
</dbReference>
<evidence type="ECO:0000313" key="3">
    <source>
        <dbReference type="EMBL" id="UQT57099.1"/>
    </source>
</evidence>
<reference evidence="3 4" key="1">
    <citation type="submission" date="2022-05" db="EMBL/GenBank/DDBJ databases">
        <authorList>
            <person name="Zhou X."/>
            <person name="Li K."/>
            <person name="Man Y."/>
        </authorList>
    </citation>
    <scope>NUCLEOTIDE SEQUENCE [LARGE SCALE GENOMIC DNA]</scope>
    <source>
        <strain evidence="3 4">MS405</strain>
    </source>
</reference>
<evidence type="ECO:0000256" key="1">
    <source>
        <dbReference type="SAM" id="MobiDB-lite"/>
    </source>
</evidence>
<gene>
    <name evidence="3" type="ORF">M4V62_19445</name>
</gene>